<evidence type="ECO:0008006" key="4">
    <source>
        <dbReference type="Google" id="ProtNLM"/>
    </source>
</evidence>
<organism evidence="2 3">
    <name type="scientific">Enterococcus lemanii</name>
    <dbReference type="NCBI Taxonomy" id="1159752"/>
    <lineage>
        <taxon>Bacteria</taxon>
        <taxon>Bacillati</taxon>
        <taxon>Bacillota</taxon>
        <taxon>Bacilli</taxon>
        <taxon>Lactobacillales</taxon>
        <taxon>Enterococcaceae</taxon>
        <taxon>Enterococcus</taxon>
    </lineage>
</organism>
<keyword evidence="3" id="KW-1185">Reference proteome</keyword>
<dbReference type="EMBL" id="JBHSGS010000057">
    <property type="protein sequence ID" value="MFC4720155.1"/>
    <property type="molecule type" value="Genomic_DNA"/>
</dbReference>
<sequence>MAGKVKYQSMAELARELKITRQTLYNRVADHNIDYSDLTFTAEEIELLATRPNSYNQKTPRQKQREKLSDVKQSYETMITKLKSQHNEKLRKESELYQESLAKQQTIIDKNQELLKEQNKQLKQLQTKIFNLQTKYIKEKENQEEKLINLYQDIKEESSKKEELFRLTQVQMEKVIKDQEELIDQLKKENEQLMNRVPNIKRRRLYTSGR</sequence>
<evidence type="ECO:0000313" key="3">
    <source>
        <dbReference type="Proteomes" id="UP001595969"/>
    </source>
</evidence>
<dbReference type="RefSeq" id="WP_204653681.1">
    <property type="nucleotide sequence ID" value="NZ_JAFBFD010000012.1"/>
</dbReference>
<reference evidence="3" key="1">
    <citation type="journal article" date="2019" name="Int. J. Syst. Evol. Microbiol.">
        <title>The Global Catalogue of Microorganisms (GCM) 10K type strain sequencing project: providing services to taxonomists for standard genome sequencing and annotation.</title>
        <authorList>
            <consortium name="The Broad Institute Genomics Platform"/>
            <consortium name="The Broad Institute Genome Sequencing Center for Infectious Disease"/>
            <person name="Wu L."/>
            <person name="Ma J."/>
        </authorList>
    </citation>
    <scope>NUCLEOTIDE SEQUENCE [LARGE SCALE GENOMIC DNA]</scope>
    <source>
        <strain evidence="3">CGMCC 1.19032</strain>
    </source>
</reference>
<accession>A0ABV9MZH0</accession>
<comment type="caution">
    <text evidence="2">The sequence shown here is derived from an EMBL/GenBank/DDBJ whole genome shotgun (WGS) entry which is preliminary data.</text>
</comment>
<name>A0ABV9MZH0_9ENTE</name>
<evidence type="ECO:0000256" key="1">
    <source>
        <dbReference type="SAM" id="Coils"/>
    </source>
</evidence>
<feature type="coiled-coil region" evidence="1">
    <location>
        <begin position="65"/>
        <end position="203"/>
    </location>
</feature>
<protein>
    <recommendedName>
        <fullName evidence="4">DUF536 domain-containing protein</fullName>
    </recommendedName>
</protein>
<dbReference type="Proteomes" id="UP001595969">
    <property type="component" value="Unassembled WGS sequence"/>
</dbReference>
<proteinExistence type="predicted"/>
<keyword evidence="1" id="KW-0175">Coiled coil</keyword>
<evidence type="ECO:0000313" key="2">
    <source>
        <dbReference type="EMBL" id="MFC4720155.1"/>
    </source>
</evidence>
<gene>
    <name evidence="2" type="ORF">ACFO5I_10495</name>
</gene>